<dbReference type="SUPFAM" id="SSF49373">
    <property type="entry name" value="Invasin/intimin cell-adhesion fragments"/>
    <property type="match status" value="1"/>
</dbReference>
<keyword evidence="2" id="KW-0732">Signal</keyword>
<evidence type="ECO:0000256" key="1">
    <source>
        <dbReference type="SAM" id="MobiDB-lite"/>
    </source>
</evidence>
<dbReference type="RefSeq" id="WP_186877777.1">
    <property type="nucleotide sequence ID" value="NZ_JACOPN010000002.1"/>
</dbReference>
<dbReference type="AlphaFoldDB" id="A0A8J6M524"/>
<dbReference type="InterPro" id="IPR025648">
    <property type="entry name" value="DUF4358"/>
</dbReference>
<dbReference type="Proteomes" id="UP000602260">
    <property type="component" value="Unassembled WGS sequence"/>
</dbReference>
<feature type="signal peptide" evidence="2">
    <location>
        <begin position="1"/>
        <end position="21"/>
    </location>
</feature>
<organism evidence="4 5">
    <name type="scientific">Flintibacter faecis</name>
    <dbReference type="NCBI Taxonomy" id="2763047"/>
    <lineage>
        <taxon>Bacteria</taxon>
        <taxon>Bacillati</taxon>
        <taxon>Bacillota</taxon>
        <taxon>Clostridia</taxon>
        <taxon>Eubacteriales</taxon>
        <taxon>Flintibacter</taxon>
    </lineage>
</organism>
<proteinExistence type="predicted"/>
<dbReference type="InterPro" id="IPR008964">
    <property type="entry name" value="Invasin/intimin_cell_adhesion"/>
</dbReference>
<evidence type="ECO:0000313" key="4">
    <source>
        <dbReference type="EMBL" id="MBC5716296.1"/>
    </source>
</evidence>
<feature type="chain" id="PRO_5038798753" evidence="2">
    <location>
        <begin position="22"/>
        <end position="325"/>
    </location>
</feature>
<evidence type="ECO:0000259" key="3">
    <source>
        <dbReference type="SMART" id="SM00635"/>
    </source>
</evidence>
<dbReference type="SMART" id="SM00635">
    <property type="entry name" value="BID_2"/>
    <property type="match status" value="1"/>
</dbReference>
<feature type="region of interest" description="Disordered" evidence="1">
    <location>
        <begin position="167"/>
        <end position="188"/>
    </location>
</feature>
<dbReference type="Gene3D" id="2.60.40.1080">
    <property type="match status" value="1"/>
</dbReference>
<dbReference type="Pfam" id="PF14270">
    <property type="entry name" value="DUF4358"/>
    <property type="match status" value="1"/>
</dbReference>
<evidence type="ECO:0000313" key="5">
    <source>
        <dbReference type="Proteomes" id="UP000602260"/>
    </source>
</evidence>
<accession>A0A8J6M524</accession>
<name>A0A8J6M524_9FIRM</name>
<protein>
    <submittedName>
        <fullName evidence="4">Ig-like domain-containing protein</fullName>
    </submittedName>
</protein>
<sequence length="325" mass="33927">MKRRTLSLVLACALSVALLSACGGKGSDGSVSGSSSGSLLPDGSVSSSASEGPAQPDTSAPDQSQPDTSSPDGSQSDAVQEPSAVASLSLNKNSFTLSKAGATYRLKYTLSPEGGKVTFSSSDEKVATVNDKGTVTAVAPGSAVITVTSGKLTAQCTVKCSWKAAEKPAESAKPSAPSQSAQDKLPSQEEKAVDLAAFFTKIEKDYDMSSMEAADSELIENCYPGLSAIQTQQLAVYMCMMNPSPNGDVVLVQVKDSKDVDAVKAILQARIQYMVGDGNGPGGAWYPEPTEMWENNSRIVTHGNYVMMVADFECENIVNAFNALF</sequence>
<dbReference type="EMBL" id="JACOPN010000002">
    <property type="protein sequence ID" value="MBC5716296.1"/>
    <property type="molecule type" value="Genomic_DNA"/>
</dbReference>
<dbReference type="Pfam" id="PF02368">
    <property type="entry name" value="Big_2"/>
    <property type="match status" value="1"/>
</dbReference>
<feature type="compositionally biased region" description="Low complexity" evidence="1">
    <location>
        <begin position="171"/>
        <end position="182"/>
    </location>
</feature>
<reference evidence="4" key="1">
    <citation type="submission" date="2020-08" db="EMBL/GenBank/DDBJ databases">
        <title>Genome public.</title>
        <authorList>
            <person name="Liu C."/>
            <person name="Sun Q."/>
        </authorList>
    </citation>
    <scope>NUCLEOTIDE SEQUENCE</scope>
    <source>
        <strain evidence="4">BX5</strain>
    </source>
</reference>
<feature type="compositionally biased region" description="Polar residues" evidence="1">
    <location>
        <begin position="56"/>
        <end position="78"/>
    </location>
</feature>
<comment type="caution">
    <text evidence="4">The sequence shown here is derived from an EMBL/GenBank/DDBJ whole genome shotgun (WGS) entry which is preliminary data.</text>
</comment>
<evidence type="ECO:0000256" key="2">
    <source>
        <dbReference type="SAM" id="SignalP"/>
    </source>
</evidence>
<feature type="compositionally biased region" description="Low complexity" evidence="1">
    <location>
        <begin position="27"/>
        <end position="50"/>
    </location>
</feature>
<feature type="region of interest" description="Disordered" evidence="1">
    <location>
        <begin position="27"/>
        <end position="83"/>
    </location>
</feature>
<feature type="domain" description="BIG2" evidence="3">
    <location>
        <begin position="84"/>
        <end position="159"/>
    </location>
</feature>
<gene>
    <name evidence="4" type="ORF">H8S55_02985</name>
</gene>
<dbReference type="InterPro" id="IPR003343">
    <property type="entry name" value="Big_2"/>
</dbReference>
<dbReference type="PROSITE" id="PS51257">
    <property type="entry name" value="PROKAR_LIPOPROTEIN"/>
    <property type="match status" value="1"/>
</dbReference>
<keyword evidence="5" id="KW-1185">Reference proteome</keyword>